<dbReference type="PIRSF" id="PIRSF000429">
    <property type="entry name" value="Ac-CoA_Ac_transf"/>
    <property type="match status" value="1"/>
</dbReference>
<dbReference type="Gene3D" id="3.40.47.10">
    <property type="match status" value="1"/>
</dbReference>
<keyword evidence="3" id="KW-1185">Reference proteome</keyword>
<reference evidence="2" key="1">
    <citation type="journal article" date="2014" name="Int. J. Syst. Evol. Microbiol.">
        <title>Complete genome sequence of Corynebacterium casei LMG S-19264T (=DSM 44701T), isolated from a smear-ripened cheese.</title>
        <authorList>
            <consortium name="US DOE Joint Genome Institute (JGI-PGF)"/>
            <person name="Walter F."/>
            <person name="Albersmeier A."/>
            <person name="Kalinowski J."/>
            <person name="Ruckert C."/>
        </authorList>
    </citation>
    <scope>NUCLEOTIDE SEQUENCE</scope>
    <source>
        <strain evidence="2">VKM Ac-1069</strain>
    </source>
</reference>
<sequence length="402" mass="41605">MGEAAADPLTPRTMPRGRTPAIVGLGMTEMGKVYDRTAAEFAADAVRLAVADAGLSLEDVDGLLTSAGVGGGVGLGLARDLGLRDLAVLSEMQSYGSTAGQMVQYASLAVASGMAGTIACVFADAPLRQGTSTGAAYGSRGAVGWRGVLGASGIADTTSMYALAARRHMDTYGTTQDQLGHIAVGQRAWAGMNPRAQFRDPLTLEQYHASRWITEPFHLLDCCLVSNGGIAVVVTSAERAGSLARPPVHVHGWGQAHPGRSLLRHENFGLVSGAARSGPAALAMAGLSVSDVDVVELYDCYTFTVLITLEDYGFCPKGEGGRFVADGTLGPDGKLKVNTGGGQLSSYYLWGMTPLSEAVLQARGEAGERQVADHDVVLVSGNGGVLDHHSTLVLSPHAPGRA</sequence>
<feature type="domain" description="Thiolase C-terminal" evidence="1">
    <location>
        <begin position="254"/>
        <end position="395"/>
    </location>
</feature>
<dbReference type="EMBL" id="BSFQ01000016">
    <property type="protein sequence ID" value="GLL12732.1"/>
    <property type="molecule type" value="Genomic_DNA"/>
</dbReference>
<dbReference type="CDD" id="cd00829">
    <property type="entry name" value="SCP-x_thiolase"/>
    <property type="match status" value="1"/>
</dbReference>
<dbReference type="Pfam" id="PF22691">
    <property type="entry name" value="Thiolase_C_1"/>
    <property type="match status" value="1"/>
</dbReference>
<comment type="caution">
    <text evidence="2">The sequence shown here is derived from an EMBL/GenBank/DDBJ whole genome shotgun (WGS) entry which is preliminary data.</text>
</comment>
<organism evidence="2 3">
    <name type="scientific">Pseudonocardia halophobica</name>
    <dbReference type="NCBI Taxonomy" id="29401"/>
    <lineage>
        <taxon>Bacteria</taxon>
        <taxon>Bacillati</taxon>
        <taxon>Actinomycetota</taxon>
        <taxon>Actinomycetes</taxon>
        <taxon>Pseudonocardiales</taxon>
        <taxon>Pseudonocardiaceae</taxon>
        <taxon>Pseudonocardia</taxon>
    </lineage>
</organism>
<dbReference type="InterPro" id="IPR002155">
    <property type="entry name" value="Thiolase"/>
</dbReference>
<accession>A0A9W6NXR0</accession>
<gene>
    <name evidence="2" type="ORF">GCM10017577_38730</name>
</gene>
<dbReference type="PANTHER" id="PTHR42870:SF1">
    <property type="entry name" value="NON-SPECIFIC LIPID-TRANSFER PROTEIN-LIKE 2"/>
    <property type="match status" value="1"/>
</dbReference>
<evidence type="ECO:0000313" key="2">
    <source>
        <dbReference type="EMBL" id="GLL12732.1"/>
    </source>
</evidence>
<dbReference type="PANTHER" id="PTHR42870">
    <property type="entry name" value="ACETYL-COA C-ACETYLTRANSFERASE"/>
    <property type="match status" value="1"/>
</dbReference>
<dbReference type="AlphaFoldDB" id="A0A9W6NXR0"/>
<proteinExistence type="predicted"/>
<reference evidence="2" key="2">
    <citation type="submission" date="2023-01" db="EMBL/GenBank/DDBJ databases">
        <authorList>
            <person name="Sun Q."/>
            <person name="Evtushenko L."/>
        </authorList>
    </citation>
    <scope>NUCLEOTIDE SEQUENCE</scope>
    <source>
        <strain evidence="2">VKM Ac-1069</strain>
    </source>
</reference>
<dbReference type="InterPro" id="IPR016039">
    <property type="entry name" value="Thiolase-like"/>
</dbReference>
<dbReference type="SUPFAM" id="SSF53901">
    <property type="entry name" value="Thiolase-like"/>
    <property type="match status" value="2"/>
</dbReference>
<protein>
    <submittedName>
        <fullName evidence="2">Thiolase</fullName>
    </submittedName>
</protein>
<dbReference type="Proteomes" id="UP001143463">
    <property type="component" value="Unassembled WGS sequence"/>
</dbReference>
<name>A0A9W6NXR0_9PSEU</name>
<evidence type="ECO:0000313" key="3">
    <source>
        <dbReference type="Proteomes" id="UP001143463"/>
    </source>
</evidence>
<dbReference type="GO" id="GO:0016747">
    <property type="term" value="F:acyltransferase activity, transferring groups other than amino-acyl groups"/>
    <property type="evidence" value="ECO:0007669"/>
    <property type="project" value="InterPro"/>
</dbReference>
<dbReference type="InterPro" id="IPR055140">
    <property type="entry name" value="Thiolase_C_2"/>
</dbReference>
<evidence type="ECO:0000259" key="1">
    <source>
        <dbReference type="Pfam" id="PF22691"/>
    </source>
</evidence>